<gene>
    <name evidence="11" type="ORF">BYL167_LOCUS69529</name>
</gene>
<evidence type="ECO:0000259" key="10">
    <source>
        <dbReference type="Pfam" id="PF08771"/>
    </source>
</evidence>
<dbReference type="GO" id="GO:0031931">
    <property type="term" value="C:TORC1 complex"/>
    <property type="evidence" value="ECO:0007669"/>
    <property type="project" value="TreeGrafter"/>
</dbReference>
<dbReference type="GO" id="GO:0005524">
    <property type="term" value="F:ATP binding"/>
    <property type="evidence" value="ECO:0007669"/>
    <property type="project" value="UniProtKB-KW"/>
</dbReference>
<keyword evidence="5" id="KW-0547">Nucleotide-binding</keyword>
<feature type="non-terminal residue" evidence="11">
    <location>
        <position position="170"/>
    </location>
</feature>
<keyword evidence="4" id="KW-0677">Repeat</keyword>
<dbReference type="Pfam" id="PF08771">
    <property type="entry name" value="FRB_dom"/>
    <property type="match status" value="1"/>
</dbReference>
<dbReference type="InterPro" id="IPR009076">
    <property type="entry name" value="FRB_dom"/>
</dbReference>
<dbReference type="SMART" id="SM01345">
    <property type="entry name" value="Rapamycin_bind"/>
    <property type="match status" value="1"/>
</dbReference>
<dbReference type="GO" id="GO:0016242">
    <property type="term" value="P:negative regulation of macroautophagy"/>
    <property type="evidence" value="ECO:0007669"/>
    <property type="project" value="TreeGrafter"/>
</dbReference>
<evidence type="ECO:0000256" key="4">
    <source>
        <dbReference type="ARBA" id="ARBA00022737"/>
    </source>
</evidence>
<dbReference type="GO" id="GO:0038202">
    <property type="term" value="P:TORC1 signaling"/>
    <property type="evidence" value="ECO:0007669"/>
    <property type="project" value="TreeGrafter"/>
</dbReference>
<organism evidence="11 12">
    <name type="scientific">Rotaria magnacalcarata</name>
    <dbReference type="NCBI Taxonomy" id="392030"/>
    <lineage>
        <taxon>Eukaryota</taxon>
        <taxon>Metazoa</taxon>
        <taxon>Spiralia</taxon>
        <taxon>Gnathifera</taxon>
        <taxon>Rotifera</taxon>
        <taxon>Eurotatoria</taxon>
        <taxon>Bdelloidea</taxon>
        <taxon>Philodinida</taxon>
        <taxon>Philodinidae</taxon>
        <taxon>Rotaria</taxon>
    </lineage>
</organism>
<accession>A0A8S3FPP1</accession>
<dbReference type="GO" id="GO:0004674">
    <property type="term" value="F:protein serine/threonine kinase activity"/>
    <property type="evidence" value="ECO:0007669"/>
    <property type="project" value="UniProtKB-EC"/>
</dbReference>
<dbReference type="Gene3D" id="1.20.120.150">
    <property type="entry name" value="FKBP12-rapamycin binding domain"/>
    <property type="match status" value="1"/>
</dbReference>
<comment type="similarity">
    <text evidence="1">Belongs to the PI3/PI4-kinase family.</text>
</comment>
<dbReference type="AlphaFoldDB" id="A0A8S3FPP1"/>
<evidence type="ECO:0000256" key="9">
    <source>
        <dbReference type="ARBA" id="ARBA00048679"/>
    </source>
</evidence>
<dbReference type="InterPro" id="IPR050517">
    <property type="entry name" value="DDR_Repair_Kinase"/>
</dbReference>
<reference evidence="11" key="1">
    <citation type="submission" date="2021-02" db="EMBL/GenBank/DDBJ databases">
        <authorList>
            <person name="Nowell W R."/>
        </authorList>
    </citation>
    <scope>NUCLEOTIDE SEQUENCE</scope>
</reference>
<comment type="caution">
    <text evidence="11">The sequence shown here is derived from an EMBL/GenBank/DDBJ whole genome shotgun (WGS) entry which is preliminary data.</text>
</comment>
<dbReference type="InterPro" id="IPR036738">
    <property type="entry name" value="FRB_sf"/>
</dbReference>
<dbReference type="PANTHER" id="PTHR11139:SF9">
    <property type="entry name" value="SERINE_THREONINE-PROTEIN KINASE MTOR"/>
    <property type="match status" value="1"/>
</dbReference>
<dbReference type="GO" id="GO:0031932">
    <property type="term" value="C:TORC2 complex"/>
    <property type="evidence" value="ECO:0007669"/>
    <property type="project" value="TreeGrafter"/>
</dbReference>
<sequence>RIDSPRPLVHQLIRHLLIDVGRQHPQALIYPLVVASKSVVRDREVAANRVLNNMREHSHTLVQQALVVSEELIRISILWHEKWHEGLEEASRQYFGDRSIAGMIDTLEPLHAAIERGSTTLNERTFLDSYSNDLTQAHECIRRYQRTKDQRELHQAWDLYHQVFKRIHAQ</sequence>
<keyword evidence="3" id="KW-0808">Transferase</keyword>
<dbReference type="EMBL" id="CAJOBH010250520">
    <property type="protein sequence ID" value="CAF5137169.1"/>
    <property type="molecule type" value="Genomic_DNA"/>
</dbReference>
<evidence type="ECO:0000256" key="7">
    <source>
        <dbReference type="ARBA" id="ARBA00022840"/>
    </source>
</evidence>
<evidence type="ECO:0000256" key="6">
    <source>
        <dbReference type="ARBA" id="ARBA00022777"/>
    </source>
</evidence>
<dbReference type="SUPFAM" id="SSF47212">
    <property type="entry name" value="FKBP12-rapamycin-binding domain of FKBP-rapamycin-associated protein (FRAP)"/>
    <property type="match status" value="1"/>
</dbReference>
<evidence type="ECO:0000313" key="11">
    <source>
        <dbReference type="EMBL" id="CAF5137169.1"/>
    </source>
</evidence>
<name>A0A8S3FPP1_9BILA</name>
<dbReference type="EC" id="2.7.11.1" evidence="2"/>
<evidence type="ECO:0000256" key="5">
    <source>
        <dbReference type="ARBA" id="ARBA00022741"/>
    </source>
</evidence>
<feature type="non-terminal residue" evidence="11">
    <location>
        <position position="1"/>
    </location>
</feature>
<dbReference type="GO" id="GO:0044877">
    <property type="term" value="F:protein-containing complex binding"/>
    <property type="evidence" value="ECO:0007669"/>
    <property type="project" value="InterPro"/>
</dbReference>
<feature type="domain" description="FKBP12-rapamycin binding" evidence="10">
    <location>
        <begin position="71"/>
        <end position="168"/>
    </location>
</feature>
<comment type="catalytic activity">
    <reaction evidence="8">
        <text>L-threonyl-[protein] + ATP = O-phospho-L-threonyl-[protein] + ADP + H(+)</text>
        <dbReference type="Rhea" id="RHEA:46608"/>
        <dbReference type="Rhea" id="RHEA-COMP:11060"/>
        <dbReference type="Rhea" id="RHEA-COMP:11605"/>
        <dbReference type="ChEBI" id="CHEBI:15378"/>
        <dbReference type="ChEBI" id="CHEBI:30013"/>
        <dbReference type="ChEBI" id="CHEBI:30616"/>
        <dbReference type="ChEBI" id="CHEBI:61977"/>
        <dbReference type="ChEBI" id="CHEBI:456216"/>
        <dbReference type="EC" id="2.7.11.1"/>
    </reaction>
</comment>
<dbReference type="FunFam" id="1.20.120.150:FF:000001">
    <property type="entry name" value="Serine/threonine-protein kinase TOR"/>
    <property type="match status" value="1"/>
</dbReference>
<dbReference type="PANTHER" id="PTHR11139">
    <property type="entry name" value="ATAXIA TELANGIECTASIA MUTATED ATM -RELATED"/>
    <property type="match status" value="1"/>
</dbReference>
<comment type="catalytic activity">
    <reaction evidence="9">
        <text>L-seryl-[protein] + ATP = O-phospho-L-seryl-[protein] + ADP + H(+)</text>
        <dbReference type="Rhea" id="RHEA:17989"/>
        <dbReference type="Rhea" id="RHEA-COMP:9863"/>
        <dbReference type="Rhea" id="RHEA-COMP:11604"/>
        <dbReference type="ChEBI" id="CHEBI:15378"/>
        <dbReference type="ChEBI" id="CHEBI:29999"/>
        <dbReference type="ChEBI" id="CHEBI:30616"/>
        <dbReference type="ChEBI" id="CHEBI:83421"/>
        <dbReference type="ChEBI" id="CHEBI:456216"/>
        <dbReference type="EC" id="2.7.11.1"/>
    </reaction>
</comment>
<evidence type="ECO:0000256" key="2">
    <source>
        <dbReference type="ARBA" id="ARBA00012513"/>
    </source>
</evidence>
<evidence type="ECO:0000313" key="12">
    <source>
        <dbReference type="Proteomes" id="UP000681967"/>
    </source>
</evidence>
<keyword evidence="7" id="KW-0067">ATP-binding</keyword>
<proteinExistence type="inferred from homology"/>
<dbReference type="GO" id="GO:0005634">
    <property type="term" value="C:nucleus"/>
    <property type="evidence" value="ECO:0007669"/>
    <property type="project" value="TreeGrafter"/>
</dbReference>
<evidence type="ECO:0000256" key="8">
    <source>
        <dbReference type="ARBA" id="ARBA00047899"/>
    </source>
</evidence>
<dbReference type="Proteomes" id="UP000681967">
    <property type="component" value="Unassembled WGS sequence"/>
</dbReference>
<keyword evidence="6" id="KW-0418">Kinase</keyword>
<evidence type="ECO:0000256" key="1">
    <source>
        <dbReference type="ARBA" id="ARBA00011031"/>
    </source>
</evidence>
<evidence type="ECO:0000256" key="3">
    <source>
        <dbReference type="ARBA" id="ARBA00022679"/>
    </source>
</evidence>
<dbReference type="GO" id="GO:0005737">
    <property type="term" value="C:cytoplasm"/>
    <property type="evidence" value="ECO:0007669"/>
    <property type="project" value="TreeGrafter"/>
</dbReference>
<protein>
    <recommendedName>
        <fullName evidence="2">non-specific serine/threonine protein kinase</fullName>
        <ecNumber evidence="2">2.7.11.1</ecNumber>
    </recommendedName>
</protein>